<evidence type="ECO:0000313" key="2">
    <source>
        <dbReference type="Proteomes" id="UP000249417"/>
    </source>
</evidence>
<dbReference type="EMBL" id="QFQB01000034">
    <property type="protein sequence ID" value="PZQ46019.1"/>
    <property type="molecule type" value="Genomic_DNA"/>
</dbReference>
<comment type="caution">
    <text evidence="1">The sequence shown here is derived from an EMBL/GenBank/DDBJ whole genome shotgun (WGS) entry which is preliminary data.</text>
</comment>
<name>A0A2W5N0S9_9BACT</name>
<sequence>MNFRVLPLALATLLCLSACETMQGWGDDISSGFDTLGEKVASLTDPITTAKAERHNLPVYDGSCPSVSVRPDLAHLTEFQKPESTAESTKVSEVDIMGVQNTCRVEGDHLVMQIDISLIGKTGPKARARATDKPSFAYPYFIAVTDEQGNVVSKEIFAVSLAYTAEQKDINQTESVFQSMPFPDTGAGKSYQVVLGFQLSDDQLAYNQRLAQAAPAAH</sequence>
<dbReference type="AlphaFoldDB" id="A0A2W5N0S9"/>
<organism evidence="1 2">
    <name type="scientific">Micavibrio aeruginosavorus</name>
    <dbReference type="NCBI Taxonomy" id="349221"/>
    <lineage>
        <taxon>Bacteria</taxon>
        <taxon>Pseudomonadati</taxon>
        <taxon>Bdellovibrionota</taxon>
        <taxon>Bdellovibrionia</taxon>
        <taxon>Bdellovibrionales</taxon>
        <taxon>Pseudobdellovibrionaceae</taxon>
        <taxon>Micavibrio</taxon>
    </lineage>
</organism>
<dbReference type="Proteomes" id="UP000249417">
    <property type="component" value="Unassembled WGS sequence"/>
</dbReference>
<proteinExistence type="predicted"/>
<reference evidence="1 2" key="1">
    <citation type="submission" date="2017-08" db="EMBL/GenBank/DDBJ databases">
        <title>Infants hospitalized years apart are colonized by the same room-sourced microbial strains.</title>
        <authorList>
            <person name="Brooks B."/>
            <person name="Olm M.R."/>
            <person name="Firek B.A."/>
            <person name="Baker R."/>
            <person name="Thomas B.C."/>
            <person name="Morowitz M.J."/>
            <person name="Banfield J.F."/>
        </authorList>
    </citation>
    <scope>NUCLEOTIDE SEQUENCE [LARGE SCALE GENOMIC DNA]</scope>
    <source>
        <strain evidence="1">S2_005_002_R2_29</strain>
    </source>
</reference>
<accession>A0A2W5N0S9</accession>
<evidence type="ECO:0000313" key="1">
    <source>
        <dbReference type="EMBL" id="PZQ46019.1"/>
    </source>
</evidence>
<gene>
    <name evidence="1" type="ORF">DI551_06000</name>
</gene>
<protein>
    <submittedName>
        <fullName evidence="1">Uncharacterized protein</fullName>
    </submittedName>
</protein>